<feature type="domain" description="Class III cytochrome C" evidence="6">
    <location>
        <begin position="50"/>
        <end position="137"/>
    </location>
</feature>
<evidence type="ECO:0000256" key="5">
    <source>
        <dbReference type="ARBA" id="ARBA00023004"/>
    </source>
</evidence>
<accession>A0A0W8G9K3</accession>
<evidence type="ECO:0000256" key="1">
    <source>
        <dbReference type="ARBA" id="ARBA00022448"/>
    </source>
</evidence>
<sequence>MRSKVMYLALLGMALSLALAPMAFSENAGFSKFVEAKSTICFPLELTFKRPSGVLATKLPAVTFSHGQHASLACADCHHMWDGKGPVDSCNADGCHDVMDSRQDSMSYFKAYHSKDADYSCLGCHMKMNQERKEHGKDVLKLSPCSNNICHVAQK</sequence>
<dbReference type="EMBL" id="LNQE01000032">
    <property type="protein sequence ID" value="KUG29816.1"/>
    <property type="molecule type" value="Genomic_DNA"/>
</dbReference>
<dbReference type="InterPro" id="IPR020942">
    <property type="entry name" value="Cyt_c_III_dom"/>
</dbReference>
<keyword evidence="4" id="KW-0249">Electron transport</keyword>
<keyword evidence="3" id="KW-0479">Metal-binding</keyword>
<dbReference type="CDD" id="cd08168">
    <property type="entry name" value="Cytochrom_C3"/>
    <property type="match status" value="1"/>
</dbReference>
<organism evidence="7">
    <name type="scientific">hydrocarbon metagenome</name>
    <dbReference type="NCBI Taxonomy" id="938273"/>
    <lineage>
        <taxon>unclassified sequences</taxon>
        <taxon>metagenomes</taxon>
        <taxon>ecological metagenomes</taxon>
    </lineage>
</organism>
<dbReference type="PRINTS" id="PR00609">
    <property type="entry name" value="CYTOCHROMEC3"/>
</dbReference>
<evidence type="ECO:0000313" key="7">
    <source>
        <dbReference type="EMBL" id="KUG29816.1"/>
    </source>
</evidence>
<reference evidence="7" key="1">
    <citation type="journal article" date="2015" name="Proc. Natl. Acad. Sci. U.S.A.">
        <title>Networks of energetic and metabolic interactions define dynamics in microbial communities.</title>
        <authorList>
            <person name="Embree M."/>
            <person name="Liu J.K."/>
            <person name="Al-Bassam M.M."/>
            <person name="Zengler K."/>
        </authorList>
    </citation>
    <scope>NUCLEOTIDE SEQUENCE</scope>
</reference>
<dbReference type="SUPFAM" id="SSF48695">
    <property type="entry name" value="Multiheme cytochromes"/>
    <property type="match status" value="1"/>
</dbReference>
<evidence type="ECO:0000256" key="4">
    <source>
        <dbReference type="ARBA" id="ARBA00022982"/>
    </source>
</evidence>
<dbReference type="GO" id="GO:0046872">
    <property type="term" value="F:metal ion binding"/>
    <property type="evidence" value="ECO:0007669"/>
    <property type="project" value="UniProtKB-KW"/>
</dbReference>
<keyword evidence="5" id="KW-0408">Iron</keyword>
<dbReference type="InterPro" id="IPR002322">
    <property type="entry name" value="Cyt_c_III"/>
</dbReference>
<keyword evidence="1" id="KW-0813">Transport</keyword>
<dbReference type="Gene3D" id="3.90.10.10">
    <property type="entry name" value="Cytochrome C3"/>
    <property type="match status" value="1"/>
</dbReference>
<evidence type="ECO:0000256" key="2">
    <source>
        <dbReference type="ARBA" id="ARBA00022617"/>
    </source>
</evidence>
<comment type="caution">
    <text evidence="7">The sequence shown here is derived from an EMBL/GenBank/DDBJ whole genome shotgun (WGS) entry which is preliminary data.</text>
</comment>
<dbReference type="InterPro" id="IPR036280">
    <property type="entry name" value="Multihaem_cyt_sf"/>
</dbReference>
<dbReference type="GO" id="GO:0009055">
    <property type="term" value="F:electron transfer activity"/>
    <property type="evidence" value="ECO:0007669"/>
    <property type="project" value="InterPro"/>
</dbReference>
<proteinExistence type="predicted"/>
<dbReference type="AlphaFoldDB" id="A0A0W8G9K3"/>
<protein>
    <submittedName>
        <fullName evidence="7">Cytochrome c3</fullName>
    </submittedName>
</protein>
<dbReference type="GO" id="GO:0020037">
    <property type="term" value="F:heme binding"/>
    <property type="evidence" value="ECO:0007669"/>
    <property type="project" value="InterPro"/>
</dbReference>
<name>A0A0W8G9K3_9ZZZZ</name>
<gene>
    <name evidence="7" type="ORF">ASZ90_000292</name>
</gene>
<keyword evidence="2" id="KW-0349">Heme</keyword>
<evidence type="ECO:0000256" key="3">
    <source>
        <dbReference type="ARBA" id="ARBA00022723"/>
    </source>
</evidence>
<evidence type="ECO:0000259" key="6">
    <source>
        <dbReference type="Pfam" id="PF02085"/>
    </source>
</evidence>
<dbReference type="Pfam" id="PF02085">
    <property type="entry name" value="Cytochrom_CIII"/>
    <property type="match status" value="1"/>
</dbReference>